<keyword evidence="2" id="KW-0489">Methyltransferase</keyword>
<protein>
    <submittedName>
        <fullName evidence="2">Class I SAM-dependent methyltransferase</fullName>
    </submittedName>
</protein>
<dbReference type="CDD" id="cd02440">
    <property type="entry name" value="AdoMet_MTases"/>
    <property type="match status" value="1"/>
</dbReference>
<organism evidence="2 3">
    <name type="scientific">Pseudoalteromonas piscicida</name>
    <dbReference type="NCBI Taxonomy" id="43662"/>
    <lineage>
        <taxon>Bacteria</taxon>
        <taxon>Pseudomonadati</taxon>
        <taxon>Pseudomonadota</taxon>
        <taxon>Gammaproteobacteria</taxon>
        <taxon>Alteromonadales</taxon>
        <taxon>Pseudoalteromonadaceae</taxon>
        <taxon>Pseudoalteromonas</taxon>
    </lineage>
</organism>
<gene>
    <name evidence="2" type="ORF">D0511_19630</name>
</gene>
<dbReference type="Gene3D" id="3.40.50.150">
    <property type="entry name" value="Vaccinia Virus protein VP39"/>
    <property type="match status" value="1"/>
</dbReference>
<dbReference type="RefSeq" id="WP_088532811.1">
    <property type="nucleotide sequence ID" value="NZ_CP021647.1"/>
</dbReference>
<dbReference type="KEGG" id="ppis:B1L02_21660"/>
<dbReference type="InterPro" id="IPR029063">
    <property type="entry name" value="SAM-dependent_MTases_sf"/>
</dbReference>
<dbReference type="EMBL" id="CP031762">
    <property type="protein sequence ID" value="AXR04157.1"/>
    <property type="molecule type" value="Genomic_DNA"/>
</dbReference>
<dbReference type="Proteomes" id="UP000258102">
    <property type="component" value="Chromosome 2"/>
</dbReference>
<accession>A0AAD0RJT0</accession>
<reference evidence="2 3" key="1">
    <citation type="submission" date="2018-08" db="EMBL/GenBank/DDBJ databases">
        <title>Whole Genome Sequences of Two Pseudoalteromonas piscicida Strains, DE1-A and DE2-A, which Exhibit Strong Antibacterial Activity against Vibrio vulnificus.</title>
        <authorList>
            <person name="Richards G.P."/>
            <person name="Needleman D.S."/>
            <person name="Watson M.A."/>
            <person name="Polson S.W."/>
        </authorList>
    </citation>
    <scope>NUCLEOTIDE SEQUENCE [LARGE SCALE GENOMIC DNA]</scope>
    <source>
        <strain evidence="2 3">DE2-A</strain>
    </source>
</reference>
<name>A0AAD0RJT0_PSEO7</name>
<dbReference type="GO" id="GO:0008757">
    <property type="term" value="F:S-adenosylmethionine-dependent methyltransferase activity"/>
    <property type="evidence" value="ECO:0007669"/>
    <property type="project" value="InterPro"/>
</dbReference>
<feature type="domain" description="Methyltransferase type 11" evidence="1">
    <location>
        <begin position="54"/>
        <end position="150"/>
    </location>
</feature>
<dbReference type="PANTHER" id="PTHR43861">
    <property type="entry name" value="TRANS-ACONITATE 2-METHYLTRANSFERASE-RELATED"/>
    <property type="match status" value="1"/>
</dbReference>
<dbReference type="AlphaFoldDB" id="A0AAD0RJT0"/>
<dbReference type="PANTHER" id="PTHR43861:SF1">
    <property type="entry name" value="TRANS-ACONITATE 2-METHYLTRANSFERASE"/>
    <property type="match status" value="1"/>
</dbReference>
<evidence type="ECO:0000313" key="2">
    <source>
        <dbReference type="EMBL" id="AXR04157.1"/>
    </source>
</evidence>
<evidence type="ECO:0000313" key="3">
    <source>
        <dbReference type="Proteomes" id="UP000258102"/>
    </source>
</evidence>
<dbReference type="Pfam" id="PF08241">
    <property type="entry name" value="Methyltransf_11"/>
    <property type="match status" value="1"/>
</dbReference>
<keyword evidence="2" id="KW-0808">Transferase</keyword>
<dbReference type="GO" id="GO:0032259">
    <property type="term" value="P:methylation"/>
    <property type="evidence" value="ECO:0007669"/>
    <property type="project" value="UniProtKB-KW"/>
</dbReference>
<evidence type="ECO:0000259" key="1">
    <source>
        <dbReference type="Pfam" id="PF08241"/>
    </source>
</evidence>
<sequence length="260" mass="28845">MDYVSLNRAAWEERAKAHFDSEFYDVNRFLQGTSSLNPIECELLGDVSGKSLLHLQCHFGLDSLSFARLGAKVTGVDFSTEAITRANTLAQQTGLDTSFICQDIAQFGLENTTQFDIVFASYGTICWLQDLSQWAATIACALKSGGQFCFVEFHPSIDLHLGYPYFPQTQPDISEESTYTENHQDSKQTIATWPHSIAEVMQSLIHAGLTITHFDEHPFSPYNCFEGLEAVSGHGFQLLNKGHQVPLLFSILASKAGTTF</sequence>
<dbReference type="InterPro" id="IPR013216">
    <property type="entry name" value="Methyltransf_11"/>
</dbReference>
<proteinExistence type="predicted"/>
<dbReference type="SUPFAM" id="SSF53335">
    <property type="entry name" value="S-adenosyl-L-methionine-dependent methyltransferases"/>
    <property type="match status" value="1"/>
</dbReference>